<keyword evidence="4 5" id="KW-0413">Isomerase</keyword>
<dbReference type="Pfam" id="PF00254">
    <property type="entry name" value="FKBP_C"/>
    <property type="match status" value="1"/>
</dbReference>
<dbReference type="InterPro" id="IPR001179">
    <property type="entry name" value="PPIase_FKBP_dom"/>
</dbReference>
<dbReference type="EC" id="5.2.1.8" evidence="6"/>
<dbReference type="SUPFAM" id="SSF54534">
    <property type="entry name" value="FKBP-like"/>
    <property type="match status" value="1"/>
</dbReference>
<protein>
    <recommendedName>
        <fullName evidence="6">Peptidyl-prolyl cis-trans isomerase</fullName>
        <ecNumber evidence="6">5.2.1.8</ecNumber>
    </recommendedName>
</protein>
<dbReference type="PANTHER" id="PTHR43811:SF19">
    <property type="entry name" value="39 KDA FK506-BINDING NUCLEAR PROTEIN"/>
    <property type="match status" value="1"/>
</dbReference>
<evidence type="ECO:0000256" key="1">
    <source>
        <dbReference type="ARBA" id="ARBA00000971"/>
    </source>
</evidence>
<comment type="caution">
    <text evidence="8">The sequence shown here is derived from an EMBL/GenBank/DDBJ whole genome shotgun (WGS) entry which is preliminary data.</text>
</comment>
<evidence type="ECO:0000259" key="7">
    <source>
        <dbReference type="PROSITE" id="PS50059"/>
    </source>
</evidence>
<dbReference type="STRING" id="1802772.A3H60_00835"/>
<dbReference type="GO" id="GO:0003755">
    <property type="term" value="F:peptidyl-prolyl cis-trans isomerase activity"/>
    <property type="evidence" value="ECO:0007669"/>
    <property type="project" value="UniProtKB-UniRule"/>
</dbReference>
<evidence type="ECO:0000256" key="3">
    <source>
        <dbReference type="ARBA" id="ARBA00023110"/>
    </source>
</evidence>
<evidence type="ECO:0000256" key="6">
    <source>
        <dbReference type="RuleBase" id="RU003915"/>
    </source>
</evidence>
<name>A0A1G2UMT1_9BACT</name>
<dbReference type="PANTHER" id="PTHR43811">
    <property type="entry name" value="FKBP-TYPE PEPTIDYL-PROLYL CIS-TRANS ISOMERASE FKPA"/>
    <property type="match status" value="1"/>
</dbReference>
<evidence type="ECO:0000313" key="9">
    <source>
        <dbReference type="Proteomes" id="UP000177202"/>
    </source>
</evidence>
<keyword evidence="3 5" id="KW-0697">Rotamase</keyword>
<comment type="similarity">
    <text evidence="2 6">Belongs to the FKBP-type PPIase family.</text>
</comment>
<dbReference type="InterPro" id="IPR046357">
    <property type="entry name" value="PPIase_dom_sf"/>
</dbReference>
<reference evidence="8 9" key="1">
    <citation type="journal article" date="2016" name="Nat. Commun.">
        <title>Thousands of microbial genomes shed light on interconnected biogeochemical processes in an aquifer system.</title>
        <authorList>
            <person name="Anantharaman K."/>
            <person name="Brown C.T."/>
            <person name="Hug L.A."/>
            <person name="Sharon I."/>
            <person name="Castelle C.J."/>
            <person name="Probst A.J."/>
            <person name="Thomas B.C."/>
            <person name="Singh A."/>
            <person name="Wilkins M.J."/>
            <person name="Karaoz U."/>
            <person name="Brodie E.L."/>
            <person name="Williams K.H."/>
            <person name="Hubbard S.S."/>
            <person name="Banfield J.F."/>
        </authorList>
    </citation>
    <scope>NUCLEOTIDE SEQUENCE [LARGE SCALE GENOMIC DNA]</scope>
</reference>
<proteinExistence type="inferred from homology"/>
<dbReference type="EMBL" id="MHWP01000010">
    <property type="protein sequence ID" value="OHB10707.1"/>
    <property type="molecule type" value="Genomic_DNA"/>
</dbReference>
<evidence type="ECO:0000256" key="2">
    <source>
        <dbReference type="ARBA" id="ARBA00006577"/>
    </source>
</evidence>
<accession>A0A1G2UMT1</accession>
<evidence type="ECO:0000256" key="5">
    <source>
        <dbReference type="PROSITE-ProRule" id="PRU00277"/>
    </source>
</evidence>
<dbReference type="AlphaFoldDB" id="A0A1G2UMT1"/>
<evidence type="ECO:0000256" key="4">
    <source>
        <dbReference type="ARBA" id="ARBA00023235"/>
    </source>
</evidence>
<sequence length="157" mass="16828">MKTLNKNQWIAVVISLGLLAYLLFSGPIMNLFGLSNENTDAQTPPSPGLVTEDVVVGTGSEIAPGDILTVHYVGSLSNGRVFDSSRDRDTPFTFQLGVGQVIRGWDEGLIGMRVGGKRLLAIPPEYGYGDQSVGTIPANAVLIFEVELLNAEQPTPR</sequence>
<dbReference type="Gene3D" id="3.10.50.40">
    <property type="match status" value="1"/>
</dbReference>
<dbReference type="Proteomes" id="UP000177202">
    <property type="component" value="Unassembled WGS sequence"/>
</dbReference>
<feature type="domain" description="PPIase FKBP-type" evidence="7">
    <location>
        <begin position="65"/>
        <end position="152"/>
    </location>
</feature>
<comment type="catalytic activity">
    <reaction evidence="1 5 6">
        <text>[protein]-peptidylproline (omega=180) = [protein]-peptidylproline (omega=0)</text>
        <dbReference type="Rhea" id="RHEA:16237"/>
        <dbReference type="Rhea" id="RHEA-COMP:10747"/>
        <dbReference type="Rhea" id="RHEA-COMP:10748"/>
        <dbReference type="ChEBI" id="CHEBI:83833"/>
        <dbReference type="ChEBI" id="CHEBI:83834"/>
        <dbReference type="EC" id="5.2.1.8"/>
    </reaction>
</comment>
<organism evidence="8 9">
    <name type="scientific">Candidatus Zambryskibacteria bacterium RIFCSPLOWO2_02_FULL_44_12b</name>
    <dbReference type="NCBI Taxonomy" id="1802772"/>
    <lineage>
        <taxon>Bacteria</taxon>
        <taxon>Candidatus Zambryskiibacteriota</taxon>
    </lineage>
</organism>
<dbReference type="FunFam" id="3.10.50.40:FF:000006">
    <property type="entry name" value="Peptidyl-prolyl cis-trans isomerase"/>
    <property type="match status" value="1"/>
</dbReference>
<gene>
    <name evidence="8" type="ORF">A3H60_00835</name>
</gene>
<evidence type="ECO:0000313" key="8">
    <source>
        <dbReference type="EMBL" id="OHB10707.1"/>
    </source>
</evidence>
<dbReference type="PROSITE" id="PS50059">
    <property type="entry name" value="FKBP_PPIASE"/>
    <property type="match status" value="1"/>
</dbReference>